<feature type="compositionally biased region" description="Basic and acidic residues" evidence="6">
    <location>
        <begin position="1830"/>
        <end position="1839"/>
    </location>
</feature>
<proteinExistence type="predicted"/>
<keyword evidence="9" id="KW-1185">Reference proteome</keyword>
<dbReference type="PROSITE" id="PS51477">
    <property type="entry name" value="PAH"/>
    <property type="match status" value="1"/>
</dbReference>
<evidence type="ECO:0000313" key="9">
    <source>
        <dbReference type="Proteomes" id="UP000747542"/>
    </source>
</evidence>
<reference evidence="8" key="1">
    <citation type="journal article" date="2021" name="Sci. Adv.">
        <title>The American lobster genome reveals insights on longevity, neural, and immune adaptations.</title>
        <authorList>
            <person name="Polinski J.M."/>
            <person name="Zimin A.V."/>
            <person name="Clark K.F."/>
            <person name="Kohn A.B."/>
            <person name="Sadowski N."/>
            <person name="Timp W."/>
            <person name="Ptitsyn A."/>
            <person name="Khanna P."/>
            <person name="Romanova D.Y."/>
            <person name="Williams P."/>
            <person name="Greenwood S.J."/>
            <person name="Moroz L.L."/>
            <person name="Walt D.R."/>
            <person name="Bodnar A.G."/>
        </authorList>
    </citation>
    <scope>NUCLEOTIDE SEQUENCE</scope>
    <source>
        <strain evidence="8">GMGI-L3</strain>
    </source>
</reference>
<evidence type="ECO:0000256" key="5">
    <source>
        <dbReference type="PROSITE-ProRule" id="PRU00810"/>
    </source>
</evidence>
<feature type="region of interest" description="Disordered" evidence="6">
    <location>
        <begin position="350"/>
        <end position="394"/>
    </location>
</feature>
<dbReference type="SMART" id="SM00717">
    <property type="entry name" value="SANT"/>
    <property type="match status" value="1"/>
</dbReference>
<dbReference type="PANTHER" id="PTHR16088">
    <property type="entry name" value="YY1 ASSOCIATED PROTEIN-RELATED"/>
    <property type="match status" value="1"/>
</dbReference>
<feature type="compositionally biased region" description="Basic and acidic residues" evidence="6">
    <location>
        <begin position="554"/>
        <end position="576"/>
    </location>
</feature>
<gene>
    <name evidence="8" type="primary">GON4L-L</name>
    <name evidence="8" type="ORF">Hamer_G013881</name>
</gene>
<feature type="compositionally biased region" description="Basic residues" evidence="6">
    <location>
        <begin position="2074"/>
        <end position="2088"/>
    </location>
</feature>
<feature type="region of interest" description="Disordered" evidence="6">
    <location>
        <begin position="1717"/>
        <end position="1799"/>
    </location>
</feature>
<feature type="compositionally biased region" description="Basic residues" evidence="6">
    <location>
        <begin position="136"/>
        <end position="148"/>
    </location>
</feature>
<feature type="region of interest" description="Disordered" evidence="6">
    <location>
        <begin position="862"/>
        <end position="884"/>
    </location>
</feature>
<organism evidence="8 9">
    <name type="scientific">Homarus americanus</name>
    <name type="common">American lobster</name>
    <dbReference type="NCBI Taxonomy" id="6706"/>
    <lineage>
        <taxon>Eukaryota</taxon>
        <taxon>Metazoa</taxon>
        <taxon>Ecdysozoa</taxon>
        <taxon>Arthropoda</taxon>
        <taxon>Crustacea</taxon>
        <taxon>Multicrustacea</taxon>
        <taxon>Malacostraca</taxon>
        <taxon>Eumalacostraca</taxon>
        <taxon>Eucarida</taxon>
        <taxon>Decapoda</taxon>
        <taxon>Pleocyemata</taxon>
        <taxon>Astacidea</taxon>
        <taxon>Nephropoidea</taxon>
        <taxon>Nephropidae</taxon>
        <taxon>Homarus</taxon>
    </lineage>
</organism>
<evidence type="ECO:0000256" key="2">
    <source>
        <dbReference type="ARBA" id="ARBA00023015"/>
    </source>
</evidence>
<feature type="compositionally biased region" description="Polar residues" evidence="6">
    <location>
        <begin position="1398"/>
        <end position="1416"/>
    </location>
</feature>
<feature type="region of interest" description="Disordered" evidence="6">
    <location>
        <begin position="1899"/>
        <end position="1922"/>
    </location>
</feature>
<feature type="region of interest" description="Disordered" evidence="6">
    <location>
        <begin position="1091"/>
        <end position="1118"/>
    </location>
</feature>
<feature type="region of interest" description="Disordered" evidence="6">
    <location>
        <begin position="1313"/>
        <end position="1455"/>
    </location>
</feature>
<dbReference type="InterPro" id="IPR052435">
    <property type="entry name" value="YY1-Transcr_Regul"/>
</dbReference>
<sequence length="2194" mass="242028">MVVTVTSLSQASKRPPECKPASISTTSSPQDGGSDDDCEDKDHDTKTEGEDEDSEDLPPLRIRRETTETEFEDSDREDFPTEGLLKELHFLNASCERPSFKKNAAQHTHKTPKKQRKLDFGSQVINASASSTPGKSSRKKTSPRKRSRCNASSPDKQCQQKVDSGTKRIKFHKSSAKEAYSTNQLYSETSDEEPDGLTIVAQEEKPKKRKGMVSPAKTKKKARGEGEGDVPQEVIELIKSGVDEVFEEKAERTHLTAIHVKNIIKNVMTDENVLAMVRNSVLSIHGKGAETPAVYEPTLTRAKTKELMEQQAAGVGSGNIWAGLSNSSAGGSTLLNPETRALLHSDDESLVSTGFGSENGSPTTPCTPSTSRMSSNPGSRQSLNTPLSSRSTPANQRLLAFKTPSVQKKNVQRILNFDKEPPKEEVVSQRTRSKLPLTETPLECLEMAFKPPDVTKDMYETEVDNEDWKSFLIDFIHPLKSTEVVEDEEADPEYNILEDKEDALDLKEEMRGDRAVQISKKEFNELLTELFETLGNSEGIESLRMHLSQNTGQKEGKKSQFKESEACQPSENKEEDSSPGTIWVEILIAEFSTTQLKILQCQMVQHVQLLTTSSLMCFGISSLGNMAEDCIQHLRNADASDFKNTFFRPFNLKPSLETFRNFKRISSKDLSSEAQPLITIGLQQYLDPKYWYDTCRKVQYRQLLEALDQTVKSILVSKTLSQATNRVKNIRSRANDAPNNPVLKFLETGKLDLPPAEVETLLPCVPCSVQDFPETSLPNPFQKQVKKRNASLRKTLQDVASKALLACEAEKKEAIYRGAGSRKKLTQNILIVQSSGGSNQLLIPPQASESLKSSVVHQSPAGSVSKLSLGRMPDMPSPSCSEQIGKNNQSCSFGNLSTAPDTRSNQSSHGNILFGKTGNTVASSLVSYSDGILGGVSVDCCREVARTGDDVGKVSSSSPRTTLELNCQSSRVELKEKTNVKESSSGCAISDTPDDNHEEVRDGEIMDDTGCDDGIASDTDSLPDLNKESNQNEPEGEVRETIEKQDVDPAVDIMQNEIDMSILPRTPQKLHSSISPSNLSFLDMPSLLTSVHKSDRSDSSSVSFNLSPLHTPSPHKSLNTPVKAIEIKQTDLLPVFEKEERNSSHISTFSKNPLDSVAVCTSTAPVVLPTATDGSCEPSVQVCSTELTKGTRHNKQKVTQNINDNCKTKSLEKSNTSDPDVQLQNPCGTTENLSQMNTASQNPANQSNSVTLVTSVYQSPISSSGVGEASPIDSLNISLQKTKPSYRRISPAKGFRSPMKTSPLKQVSPILRKYHKYSPKKRRPVSTKKLSPILPKISRRPNPLQRRLAPKPSKSSSTVQDGVRGRHSRRTTRTESFLHGNKETGDGDLLQMEDELMETNTSIDSTRNLSQPGTVHQSEEEFEGYSLEDEDEEDEDEEDEDEEEEEEEDLEAAQQREEHLAALLKASSTIALRRGGGGDGFDKRLNGVGDVAQGERRLTKQQRRLQARISALSYSPDTVSQDKFMAQSFLMRVREALVVKDPSAFKEFLCILNEFIETPSRSPLQLYYQLSEVLKDYQHLTEEFVSFLLPQQAMAIGKYPQYCAIHRMRDFLEKLELQFCKQPKYIQKIIRLLQSMQNSSDVNIEEVKAAMTPLLKYPHLVECFIQCFPSQPPAPSLPSDFEDISIDHPGTPDSMESLFSEGRIYLQCGKTLRPAKVTYQTPNVKKEEFDDKNTHNQANGGNGQTATDLSETSTKSKSLGKGKLSQAKDPSENVPMRNKENANKVASGGNPNSTMHGTALKSRTVVSCEEKSAKEDTGVQVENVDGVIRGRGDNVDTAKDTSNSRNHETICGKNESVSDGKISYTKKTCANKGHERLEGNTSVEAFVRCASHCKSGFPQSGVKASAGGSVENSSISLRNKNSSGLPYSSPKEVYNDSSIAPSCSNINSFRIFGTMNELGQKVSVLDEREKPSAGAVIITDKFELQKEYKATICHVPLTALHTKTVETRESSNAEKSLNEELSANSNVDNQNAGGASQIYFSHCSSVKSSKTATERDSQTPESLSSVSSSSHNQFSRKHSRVETKRRMKNITEDLDISPIKSSSSSSASLLNDPFSSVTPSSLKYVGWTKDEDRMILTLVQQKGATDAVFQEIADALPSREYHEVLERFNILVRLMMEETDVEDTLSISSEDSMI</sequence>
<feature type="region of interest" description="Disordered" evidence="6">
    <location>
        <begin position="1208"/>
        <end position="1247"/>
    </location>
</feature>
<feature type="compositionally biased region" description="Polar residues" evidence="6">
    <location>
        <begin position="350"/>
        <end position="360"/>
    </location>
</feature>
<dbReference type="PROSITE" id="PS50090">
    <property type="entry name" value="MYB_LIKE"/>
    <property type="match status" value="1"/>
</dbReference>
<dbReference type="Proteomes" id="UP000747542">
    <property type="component" value="Unassembled WGS sequence"/>
</dbReference>
<evidence type="ECO:0000313" key="8">
    <source>
        <dbReference type="EMBL" id="KAG7171088.1"/>
    </source>
</evidence>
<comment type="subcellular location">
    <subcellularLocation>
        <location evidence="1 5">Nucleus</location>
    </subcellularLocation>
</comment>
<dbReference type="InterPro" id="IPR036600">
    <property type="entry name" value="PAH_sf"/>
</dbReference>
<feature type="compositionally biased region" description="Polar residues" evidence="6">
    <location>
        <begin position="376"/>
        <end position="394"/>
    </location>
</feature>
<feature type="region of interest" description="Disordered" evidence="6">
    <location>
        <begin position="2050"/>
        <end position="2113"/>
    </location>
</feature>
<name>A0A8J5KIH3_HOMAM</name>
<feature type="region of interest" description="Disordered" evidence="6">
    <location>
        <begin position="549"/>
        <end position="578"/>
    </location>
</feature>
<evidence type="ECO:0000256" key="6">
    <source>
        <dbReference type="SAM" id="MobiDB-lite"/>
    </source>
</evidence>
<feature type="compositionally biased region" description="Polar residues" evidence="6">
    <location>
        <begin position="1910"/>
        <end position="1922"/>
    </location>
</feature>
<evidence type="ECO:0000259" key="7">
    <source>
        <dbReference type="PROSITE" id="PS50090"/>
    </source>
</evidence>
<dbReference type="SUPFAM" id="SSF47762">
    <property type="entry name" value="PAH2 domain"/>
    <property type="match status" value="1"/>
</dbReference>
<dbReference type="Gene3D" id="1.20.1160.11">
    <property type="entry name" value="Paired amphipathic helix"/>
    <property type="match status" value="1"/>
</dbReference>
<feature type="region of interest" description="Disordered" evidence="6">
    <location>
        <begin position="975"/>
        <end position="1043"/>
    </location>
</feature>
<dbReference type="InterPro" id="IPR001005">
    <property type="entry name" value="SANT/Myb"/>
</dbReference>
<dbReference type="PANTHER" id="PTHR16088:SF3">
    <property type="entry name" value="GON-4-LIKE PROTEIN"/>
    <property type="match status" value="1"/>
</dbReference>
<feature type="region of interest" description="Disordered" evidence="6">
    <location>
        <begin position="99"/>
        <end position="228"/>
    </location>
</feature>
<dbReference type="GO" id="GO:0006355">
    <property type="term" value="P:regulation of DNA-templated transcription"/>
    <property type="evidence" value="ECO:0007669"/>
    <property type="project" value="InterPro"/>
</dbReference>
<feature type="compositionally biased region" description="Low complexity" evidence="6">
    <location>
        <begin position="361"/>
        <end position="375"/>
    </location>
</feature>
<dbReference type="GO" id="GO:0005634">
    <property type="term" value="C:nucleus"/>
    <property type="evidence" value="ECO:0007669"/>
    <property type="project" value="UniProtKB-SubCell"/>
</dbReference>
<feature type="compositionally biased region" description="Acidic residues" evidence="6">
    <location>
        <begin position="1420"/>
        <end position="1451"/>
    </location>
</feature>
<dbReference type="Gene3D" id="1.10.10.60">
    <property type="entry name" value="Homeodomain-like"/>
    <property type="match status" value="1"/>
</dbReference>
<feature type="compositionally biased region" description="Polar residues" evidence="6">
    <location>
        <begin position="1735"/>
        <end position="1751"/>
    </location>
</feature>
<feature type="compositionally biased region" description="Polar residues" evidence="6">
    <location>
        <begin position="1"/>
        <end position="12"/>
    </location>
</feature>
<keyword evidence="2" id="KW-0805">Transcription regulation</keyword>
<feature type="compositionally biased region" description="Polar residues" evidence="6">
    <location>
        <begin position="1213"/>
        <end position="1247"/>
    </location>
</feature>
<feature type="compositionally biased region" description="Basic residues" evidence="6">
    <location>
        <begin position="207"/>
        <end position="222"/>
    </location>
</feature>
<accession>A0A8J5KIH3</accession>
<comment type="caution">
    <text evidence="8">The sequence shown here is derived from an EMBL/GenBank/DDBJ whole genome shotgun (WGS) entry which is preliminary data.</text>
</comment>
<keyword evidence="4 5" id="KW-0539">Nucleus</keyword>
<dbReference type="EMBL" id="JAHLQT010012946">
    <property type="protein sequence ID" value="KAG7171088.1"/>
    <property type="molecule type" value="Genomic_DNA"/>
</dbReference>
<feature type="compositionally biased region" description="Low complexity" evidence="6">
    <location>
        <begin position="2096"/>
        <end position="2113"/>
    </location>
</feature>
<feature type="compositionally biased region" description="Basic residues" evidence="6">
    <location>
        <begin position="1313"/>
        <end position="1326"/>
    </location>
</feature>
<dbReference type="Pfam" id="PF21227">
    <property type="entry name" value="Myb_DNA-binding_7"/>
    <property type="match status" value="1"/>
</dbReference>
<feature type="compositionally biased region" description="Polar residues" evidence="6">
    <location>
        <begin position="149"/>
        <end position="163"/>
    </location>
</feature>
<feature type="compositionally biased region" description="Polar residues" evidence="6">
    <location>
        <begin position="1104"/>
        <end position="1118"/>
    </location>
</feature>
<feature type="compositionally biased region" description="Basic residues" evidence="6">
    <location>
        <begin position="107"/>
        <end position="116"/>
    </location>
</feature>
<evidence type="ECO:0000256" key="4">
    <source>
        <dbReference type="ARBA" id="ARBA00023242"/>
    </source>
</evidence>
<feature type="domain" description="Myb-like" evidence="7">
    <location>
        <begin position="2127"/>
        <end position="2172"/>
    </location>
</feature>
<dbReference type="InterPro" id="IPR009057">
    <property type="entry name" value="Homeodomain-like_sf"/>
</dbReference>
<feature type="region of interest" description="Disordered" evidence="6">
    <location>
        <begin position="1"/>
        <end position="83"/>
    </location>
</feature>
<feature type="compositionally biased region" description="Basic and acidic residues" evidence="6">
    <location>
        <begin position="1724"/>
        <end position="1734"/>
    </location>
</feature>
<dbReference type="InterPro" id="IPR003822">
    <property type="entry name" value="PAH"/>
</dbReference>
<feature type="compositionally biased region" description="Low complexity" evidence="6">
    <location>
        <begin position="1752"/>
        <end position="1765"/>
    </location>
</feature>
<keyword evidence="3" id="KW-0804">Transcription</keyword>
<feature type="compositionally biased region" description="Basic and acidic residues" evidence="6">
    <location>
        <begin position="994"/>
        <end position="1004"/>
    </location>
</feature>
<feature type="region of interest" description="Disordered" evidence="6">
    <location>
        <begin position="1830"/>
        <end position="1852"/>
    </location>
</feature>
<protein>
    <submittedName>
        <fullName evidence="8">GON-4-like protein-like</fullName>
    </submittedName>
</protein>
<dbReference type="GO" id="GO:0003712">
    <property type="term" value="F:transcription coregulator activity"/>
    <property type="evidence" value="ECO:0007669"/>
    <property type="project" value="TreeGrafter"/>
</dbReference>
<dbReference type="SUPFAM" id="SSF46689">
    <property type="entry name" value="Homeodomain-like"/>
    <property type="match status" value="1"/>
</dbReference>
<evidence type="ECO:0000256" key="1">
    <source>
        <dbReference type="ARBA" id="ARBA00004123"/>
    </source>
</evidence>
<evidence type="ECO:0000256" key="3">
    <source>
        <dbReference type="ARBA" id="ARBA00023163"/>
    </source>
</evidence>